<feature type="transmembrane region" description="Helical" evidence="8">
    <location>
        <begin position="7"/>
        <end position="30"/>
    </location>
</feature>
<dbReference type="Pfam" id="PF01925">
    <property type="entry name" value="TauE"/>
    <property type="match status" value="1"/>
</dbReference>
<keyword evidence="6 8" id="KW-1133">Transmembrane helix</keyword>
<dbReference type="AlphaFoldDB" id="A0A1M6YQ35"/>
<organism evidence="9 10">
    <name type="scientific">Anaerotignum lactatifermentans DSM 14214</name>
    <dbReference type="NCBI Taxonomy" id="1121323"/>
    <lineage>
        <taxon>Bacteria</taxon>
        <taxon>Bacillati</taxon>
        <taxon>Bacillota</taxon>
        <taxon>Clostridia</taxon>
        <taxon>Lachnospirales</taxon>
        <taxon>Anaerotignaceae</taxon>
        <taxon>Anaerotignum</taxon>
    </lineage>
</organism>
<proteinExistence type="inferred from homology"/>
<feature type="transmembrane region" description="Helical" evidence="8">
    <location>
        <begin position="42"/>
        <end position="62"/>
    </location>
</feature>
<dbReference type="PANTHER" id="PTHR30269:SF0">
    <property type="entry name" value="MEMBRANE TRANSPORTER PROTEIN YFCA-RELATED"/>
    <property type="match status" value="1"/>
</dbReference>
<evidence type="ECO:0000256" key="7">
    <source>
        <dbReference type="ARBA" id="ARBA00023136"/>
    </source>
</evidence>
<dbReference type="InterPro" id="IPR002781">
    <property type="entry name" value="TM_pro_TauE-like"/>
</dbReference>
<evidence type="ECO:0000313" key="9">
    <source>
        <dbReference type="EMBL" id="SHL20250.1"/>
    </source>
</evidence>
<keyword evidence="3" id="KW-0813">Transport</keyword>
<keyword evidence="4 8" id="KW-1003">Cell membrane</keyword>
<evidence type="ECO:0000256" key="3">
    <source>
        <dbReference type="ARBA" id="ARBA00022448"/>
    </source>
</evidence>
<dbReference type="OrthoDB" id="554695at2"/>
<feature type="transmembrane region" description="Helical" evidence="8">
    <location>
        <begin position="74"/>
        <end position="94"/>
    </location>
</feature>
<dbReference type="PANTHER" id="PTHR30269">
    <property type="entry name" value="TRANSMEMBRANE PROTEIN YFCA"/>
    <property type="match status" value="1"/>
</dbReference>
<comment type="subcellular location">
    <subcellularLocation>
        <location evidence="1 8">Cell membrane</location>
        <topology evidence="1 8">Multi-pass membrane protein</topology>
    </subcellularLocation>
</comment>
<evidence type="ECO:0000256" key="6">
    <source>
        <dbReference type="ARBA" id="ARBA00022989"/>
    </source>
</evidence>
<keyword evidence="10" id="KW-1185">Reference proteome</keyword>
<evidence type="ECO:0000256" key="8">
    <source>
        <dbReference type="RuleBase" id="RU363041"/>
    </source>
</evidence>
<dbReference type="RefSeq" id="WP_072853207.1">
    <property type="nucleotide sequence ID" value="NZ_FRAH01000078.1"/>
</dbReference>
<gene>
    <name evidence="9" type="ORF">SAMN02745138_03056</name>
</gene>
<feature type="transmembrane region" description="Helical" evidence="8">
    <location>
        <begin position="129"/>
        <end position="151"/>
    </location>
</feature>
<accession>A0A1M6YQ35</accession>
<feature type="transmembrane region" description="Helical" evidence="8">
    <location>
        <begin position="100"/>
        <end position="117"/>
    </location>
</feature>
<dbReference type="InterPro" id="IPR052017">
    <property type="entry name" value="TSUP"/>
</dbReference>
<feature type="transmembrane region" description="Helical" evidence="8">
    <location>
        <begin position="157"/>
        <end position="176"/>
    </location>
</feature>
<protein>
    <recommendedName>
        <fullName evidence="8">Probable membrane transporter protein</fullName>
    </recommendedName>
</protein>
<comment type="similarity">
    <text evidence="2 8">Belongs to the 4-toluene sulfonate uptake permease (TSUP) (TC 2.A.102) family.</text>
</comment>
<feature type="transmembrane region" description="Helical" evidence="8">
    <location>
        <begin position="188"/>
        <end position="214"/>
    </location>
</feature>
<dbReference type="GO" id="GO:0005886">
    <property type="term" value="C:plasma membrane"/>
    <property type="evidence" value="ECO:0007669"/>
    <property type="project" value="UniProtKB-SubCell"/>
</dbReference>
<evidence type="ECO:0000256" key="2">
    <source>
        <dbReference type="ARBA" id="ARBA00009142"/>
    </source>
</evidence>
<dbReference type="Proteomes" id="UP000183975">
    <property type="component" value="Unassembled WGS sequence"/>
</dbReference>
<evidence type="ECO:0000313" key="10">
    <source>
        <dbReference type="Proteomes" id="UP000183975"/>
    </source>
</evidence>
<keyword evidence="7 8" id="KW-0472">Membrane</keyword>
<feature type="transmembrane region" description="Helical" evidence="8">
    <location>
        <begin position="234"/>
        <end position="251"/>
    </location>
</feature>
<sequence>MDTFLPYLIVCPMVFMAGLIDAVAGGGGLISLPAYMIAGVPVHGAIATNKMSAAMGTVIATYRYGKSGFIHWKRALPCVVFALGGSYIGARITLLLSERSIQILMLFILPVTALYVLRGRSLDAERVPYSYGRTVLLSVLISFCIGIYDGFYGPGTGTFLLLLLTGLAHIGLTEAAGTTKVINLSTNISALVVFLLNGVVMLPLGIVAGLFSIAGNYVGTRIFTEKGTKFVKPFILVVLVIFFIKVLTELFG</sequence>
<keyword evidence="5 8" id="KW-0812">Transmembrane</keyword>
<reference evidence="9 10" key="1">
    <citation type="submission" date="2016-11" db="EMBL/GenBank/DDBJ databases">
        <authorList>
            <person name="Jaros S."/>
            <person name="Januszkiewicz K."/>
            <person name="Wedrychowicz H."/>
        </authorList>
    </citation>
    <scope>NUCLEOTIDE SEQUENCE [LARGE SCALE GENOMIC DNA]</scope>
    <source>
        <strain evidence="9 10">DSM 14214</strain>
    </source>
</reference>
<evidence type="ECO:0000256" key="1">
    <source>
        <dbReference type="ARBA" id="ARBA00004651"/>
    </source>
</evidence>
<dbReference type="EMBL" id="FRAH01000078">
    <property type="protein sequence ID" value="SHL20250.1"/>
    <property type="molecule type" value="Genomic_DNA"/>
</dbReference>
<evidence type="ECO:0000256" key="5">
    <source>
        <dbReference type="ARBA" id="ARBA00022692"/>
    </source>
</evidence>
<evidence type="ECO:0000256" key="4">
    <source>
        <dbReference type="ARBA" id="ARBA00022475"/>
    </source>
</evidence>
<name>A0A1M6YQ35_9FIRM</name>